<feature type="domain" description="Myb-like" evidence="4">
    <location>
        <begin position="454"/>
        <end position="509"/>
    </location>
</feature>
<dbReference type="PANTHER" id="PTHR46993">
    <property type="entry name" value="MYB TRANSCRIPTION FACTOR"/>
    <property type="match status" value="1"/>
</dbReference>
<evidence type="ECO:0000256" key="1">
    <source>
        <dbReference type="ARBA" id="ARBA00004123"/>
    </source>
</evidence>
<keyword evidence="2" id="KW-0539">Nucleus</keyword>
<proteinExistence type="predicted"/>
<dbReference type="Pfam" id="PF00249">
    <property type="entry name" value="Myb_DNA-binding"/>
    <property type="match status" value="1"/>
</dbReference>
<dbReference type="Gene3D" id="1.10.246.220">
    <property type="match status" value="1"/>
</dbReference>
<evidence type="ECO:0000313" key="6">
    <source>
        <dbReference type="EMBL" id="KAJ8751350.1"/>
    </source>
</evidence>
<dbReference type="AlphaFoldDB" id="A0AAV8SHD6"/>
<dbReference type="CDD" id="cd11660">
    <property type="entry name" value="SANT_TRF"/>
    <property type="match status" value="1"/>
</dbReference>
<feature type="compositionally biased region" description="Basic residues" evidence="3">
    <location>
        <begin position="230"/>
        <end position="240"/>
    </location>
</feature>
<dbReference type="PROSITE" id="PS50090">
    <property type="entry name" value="MYB_LIKE"/>
    <property type="match status" value="1"/>
</dbReference>
<name>A0AAV8SHD6_9ROSI</name>
<feature type="domain" description="HTH myb-type" evidence="5">
    <location>
        <begin position="454"/>
        <end position="511"/>
    </location>
</feature>
<evidence type="ECO:0000259" key="4">
    <source>
        <dbReference type="PROSITE" id="PS50090"/>
    </source>
</evidence>
<evidence type="ECO:0000256" key="3">
    <source>
        <dbReference type="SAM" id="MobiDB-lite"/>
    </source>
</evidence>
<gene>
    <name evidence="6" type="ORF">K2173_016543</name>
</gene>
<evidence type="ECO:0000313" key="7">
    <source>
        <dbReference type="Proteomes" id="UP001159364"/>
    </source>
</evidence>
<dbReference type="EMBL" id="JAIWQS010000011">
    <property type="protein sequence ID" value="KAJ8751350.1"/>
    <property type="molecule type" value="Genomic_DNA"/>
</dbReference>
<evidence type="ECO:0000256" key="2">
    <source>
        <dbReference type="ARBA" id="ARBA00023242"/>
    </source>
</evidence>
<dbReference type="PROSITE" id="PS51294">
    <property type="entry name" value="HTH_MYB"/>
    <property type="match status" value="1"/>
</dbReference>
<evidence type="ECO:0000259" key="5">
    <source>
        <dbReference type="PROSITE" id="PS51294"/>
    </source>
</evidence>
<sequence length="511" mass="58219">MASTRNLDAKISGWILEFLLRHQISDLLVNKIVTDINFPIADDNPRLKKTLILRSIDSEIRDGSVSETMLESLEVLEKLDRGEGIKVSNLMKEAYRTVAVECTVKYLGGSPSRSGGRYFEAVERIWRGRVQKLEKVGESELFTEELRECRDQIEAAIWDSSVCKRFMERNSRNEALKLVKAYLCEAMALMGPSFLKAVARKEKEAKEKAVTVADGDAGDQNAGGADKPTTKKTQKKKVLHKQKEIASHRRHKGKAKIVDCEEQDVDRPCNSYQTLQSTEVDKMQESLRRSSMELQAVVKDPLPEALRLVEALIAEMARKAFNQENSVQSRDIKDASTSFSVVISEVAKKIINQDSSLQNLSVKGVSVPNLSNNETVEHVQTEANNEMPSCSNQNELPKLSLMERNSTARAYEWDDSIDDSPDEGARNHVSRVHLETPKRKAVSPLKKYELMKFARRRKMKRWSLEEEDALREGVKKFGKGNWKLILNSRRDIFAERTEVDLKDKWRNMTRF</sequence>
<feature type="region of interest" description="Disordered" evidence="3">
    <location>
        <begin position="209"/>
        <end position="253"/>
    </location>
</feature>
<dbReference type="InterPro" id="IPR009057">
    <property type="entry name" value="Homeodomain-like_sf"/>
</dbReference>
<accession>A0AAV8SHD6</accession>
<dbReference type="InterPro" id="IPR017930">
    <property type="entry name" value="Myb_dom"/>
</dbReference>
<dbReference type="PANTHER" id="PTHR46993:SF6">
    <property type="entry name" value="MYB TRANSCRIPTION FACTOR"/>
    <property type="match status" value="1"/>
</dbReference>
<dbReference type="SMART" id="SM00717">
    <property type="entry name" value="SANT"/>
    <property type="match status" value="1"/>
</dbReference>
<dbReference type="GO" id="GO:0005634">
    <property type="term" value="C:nucleus"/>
    <property type="evidence" value="ECO:0007669"/>
    <property type="project" value="UniProtKB-SubCell"/>
</dbReference>
<dbReference type="SUPFAM" id="SSF46689">
    <property type="entry name" value="Homeodomain-like"/>
    <property type="match status" value="1"/>
</dbReference>
<protein>
    <submittedName>
        <fullName evidence="6">Uncharacterized protein</fullName>
    </submittedName>
</protein>
<keyword evidence="7" id="KW-1185">Reference proteome</keyword>
<feature type="compositionally biased region" description="Low complexity" evidence="3">
    <location>
        <begin position="210"/>
        <end position="227"/>
    </location>
</feature>
<dbReference type="Proteomes" id="UP001159364">
    <property type="component" value="Linkage Group LG11"/>
</dbReference>
<reference evidence="6 7" key="1">
    <citation type="submission" date="2021-09" db="EMBL/GenBank/DDBJ databases">
        <title>Genomic insights and catalytic innovation underlie evolution of tropane alkaloids biosynthesis.</title>
        <authorList>
            <person name="Wang Y.-J."/>
            <person name="Tian T."/>
            <person name="Huang J.-P."/>
            <person name="Huang S.-X."/>
        </authorList>
    </citation>
    <scope>NUCLEOTIDE SEQUENCE [LARGE SCALE GENOMIC DNA]</scope>
    <source>
        <strain evidence="6">KIB-2018</strain>
        <tissue evidence="6">Leaf</tissue>
    </source>
</reference>
<organism evidence="6 7">
    <name type="scientific">Erythroxylum novogranatense</name>
    <dbReference type="NCBI Taxonomy" id="1862640"/>
    <lineage>
        <taxon>Eukaryota</taxon>
        <taxon>Viridiplantae</taxon>
        <taxon>Streptophyta</taxon>
        <taxon>Embryophyta</taxon>
        <taxon>Tracheophyta</taxon>
        <taxon>Spermatophyta</taxon>
        <taxon>Magnoliopsida</taxon>
        <taxon>eudicotyledons</taxon>
        <taxon>Gunneridae</taxon>
        <taxon>Pentapetalae</taxon>
        <taxon>rosids</taxon>
        <taxon>fabids</taxon>
        <taxon>Malpighiales</taxon>
        <taxon>Erythroxylaceae</taxon>
        <taxon>Erythroxylum</taxon>
    </lineage>
</organism>
<comment type="subcellular location">
    <subcellularLocation>
        <location evidence="1">Nucleus</location>
    </subcellularLocation>
</comment>
<comment type="caution">
    <text evidence="6">The sequence shown here is derived from an EMBL/GenBank/DDBJ whole genome shotgun (WGS) entry which is preliminary data.</text>
</comment>
<dbReference type="InterPro" id="IPR001005">
    <property type="entry name" value="SANT/Myb"/>
</dbReference>